<dbReference type="Proteomes" id="UP000308730">
    <property type="component" value="Unassembled WGS sequence"/>
</dbReference>
<organism evidence="1 2">
    <name type="scientific">Antrodiella citrinella</name>
    <dbReference type="NCBI Taxonomy" id="2447956"/>
    <lineage>
        <taxon>Eukaryota</taxon>
        <taxon>Fungi</taxon>
        <taxon>Dikarya</taxon>
        <taxon>Basidiomycota</taxon>
        <taxon>Agaricomycotina</taxon>
        <taxon>Agaricomycetes</taxon>
        <taxon>Polyporales</taxon>
        <taxon>Steccherinaceae</taxon>
        <taxon>Antrodiella</taxon>
    </lineage>
</organism>
<protein>
    <submittedName>
        <fullName evidence="1">Uncharacterized protein</fullName>
    </submittedName>
</protein>
<gene>
    <name evidence="1" type="ORF">EUX98_g6812</name>
</gene>
<reference evidence="1 2" key="1">
    <citation type="submission" date="2019-02" db="EMBL/GenBank/DDBJ databases">
        <title>Genome sequencing of the rare red list fungi Antrodiella citrinella (Flaviporus citrinellus).</title>
        <authorList>
            <person name="Buettner E."/>
            <person name="Kellner H."/>
        </authorList>
    </citation>
    <scope>NUCLEOTIDE SEQUENCE [LARGE SCALE GENOMIC DNA]</scope>
    <source>
        <strain evidence="1 2">DSM 108506</strain>
    </source>
</reference>
<accession>A0A4S4MNW9</accession>
<comment type="caution">
    <text evidence="1">The sequence shown here is derived from an EMBL/GenBank/DDBJ whole genome shotgun (WGS) entry which is preliminary data.</text>
</comment>
<keyword evidence="2" id="KW-1185">Reference proteome</keyword>
<dbReference type="OrthoDB" id="3261831at2759"/>
<proteinExistence type="predicted"/>
<sequence length="176" mass="19587">MYRQPVPAVQQMPVFRALVPTGYTLCERFRVGFTSGDQPGVLVSECIRTNYTNIDNGRMPVRCFDRSLQIPWALMWPGYASDQTHVIDLRGLTGFTLRALARYICEELCQMQRTNQDADVPGDTKKWVLGHGGVGSAPGIGLNQIWLVAFGRTDADDGELWAPEFEVTTSTLPYAA</sequence>
<evidence type="ECO:0000313" key="1">
    <source>
        <dbReference type="EMBL" id="THH27385.1"/>
    </source>
</evidence>
<evidence type="ECO:0000313" key="2">
    <source>
        <dbReference type="Proteomes" id="UP000308730"/>
    </source>
</evidence>
<name>A0A4S4MNW9_9APHY</name>
<dbReference type="EMBL" id="SGPM01000256">
    <property type="protein sequence ID" value="THH27385.1"/>
    <property type="molecule type" value="Genomic_DNA"/>
</dbReference>
<dbReference type="AlphaFoldDB" id="A0A4S4MNW9"/>